<gene>
    <name evidence="1" type="ORF">glysoja_038940</name>
</gene>
<proteinExistence type="predicted"/>
<dbReference type="EMBL" id="KN645842">
    <property type="protein sequence ID" value="KHN40257.1"/>
    <property type="molecule type" value="Genomic_DNA"/>
</dbReference>
<evidence type="ECO:0000313" key="1">
    <source>
        <dbReference type="EMBL" id="KHN40257.1"/>
    </source>
</evidence>
<sequence>MFLLGSFSLPQPSHTLVQEIIGKAPQRSNLERRRDKVYIGCRAGFGGDKPLAALKLLQRV</sequence>
<dbReference type="AlphaFoldDB" id="A0A0B2S7N9"/>
<name>A0A0B2S7N9_GLYSO</name>
<dbReference type="Proteomes" id="UP000053555">
    <property type="component" value="Unassembled WGS sequence"/>
</dbReference>
<protein>
    <submittedName>
        <fullName evidence="1">Uncharacterized protein</fullName>
    </submittedName>
</protein>
<reference evidence="1" key="1">
    <citation type="submission" date="2014-07" db="EMBL/GenBank/DDBJ databases">
        <title>Identification of a novel salt tolerance gene in wild soybean by whole-genome sequencing.</title>
        <authorList>
            <person name="Lam H.-M."/>
            <person name="Qi X."/>
            <person name="Li M.-W."/>
            <person name="Liu X."/>
            <person name="Xie M."/>
            <person name="Ni M."/>
            <person name="Xu X."/>
        </authorList>
    </citation>
    <scope>NUCLEOTIDE SEQUENCE [LARGE SCALE GENOMIC DNA]</scope>
    <source>
        <tissue evidence="1">Root</tissue>
    </source>
</reference>
<organism evidence="1">
    <name type="scientific">Glycine soja</name>
    <name type="common">Wild soybean</name>
    <dbReference type="NCBI Taxonomy" id="3848"/>
    <lineage>
        <taxon>Eukaryota</taxon>
        <taxon>Viridiplantae</taxon>
        <taxon>Streptophyta</taxon>
        <taxon>Embryophyta</taxon>
        <taxon>Tracheophyta</taxon>
        <taxon>Spermatophyta</taxon>
        <taxon>Magnoliopsida</taxon>
        <taxon>eudicotyledons</taxon>
        <taxon>Gunneridae</taxon>
        <taxon>Pentapetalae</taxon>
        <taxon>rosids</taxon>
        <taxon>fabids</taxon>
        <taxon>Fabales</taxon>
        <taxon>Fabaceae</taxon>
        <taxon>Papilionoideae</taxon>
        <taxon>50 kb inversion clade</taxon>
        <taxon>NPAAA clade</taxon>
        <taxon>indigoferoid/millettioid clade</taxon>
        <taxon>Phaseoleae</taxon>
        <taxon>Glycine</taxon>
        <taxon>Glycine subgen. Soja</taxon>
    </lineage>
</organism>
<accession>A0A0B2S7N9</accession>